<organism evidence="1 2">
    <name type="scientific">Eubacterium maltosivorans</name>
    <dbReference type="NCBI Taxonomy" id="2041044"/>
    <lineage>
        <taxon>Bacteria</taxon>
        <taxon>Bacillati</taxon>
        <taxon>Bacillota</taxon>
        <taxon>Clostridia</taxon>
        <taxon>Eubacteriales</taxon>
        <taxon>Eubacteriaceae</taxon>
        <taxon>Eubacterium</taxon>
    </lineage>
</organism>
<dbReference type="EMBL" id="CP029487">
    <property type="protein sequence ID" value="QCT72957.1"/>
    <property type="molecule type" value="Genomic_DNA"/>
</dbReference>
<sequence>MADLIRRGLWPHINRLSQGESVPTFSIFHFQFSIDIASHFGFAACERFFRHAEGGNEKLPPAGSRKRILTRDKALKEAFQLKVDSGKSKVQEQISPWPI</sequence>
<dbReference type="Proteomes" id="UP000218387">
    <property type="component" value="Chromosome"/>
</dbReference>
<dbReference type="AlphaFoldDB" id="A0A4P9CBK9"/>
<accession>A0A4P9CBK9</accession>
<evidence type="ECO:0000313" key="2">
    <source>
        <dbReference type="Proteomes" id="UP000218387"/>
    </source>
</evidence>
<keyword evidence="2" id="KW-1185">Reference proteome</keyword>
<evidence type="ECO:0000313" key="1">
    <source>
        <dbReference type="EMBL" id="QCT72957.1"/>
    </source>
</evidence>
<proteinExistence type="predicted"/>
<dbReference type="KEGG" id="emt:CPZ25_017030"/>
<protein>
    <submittedName>
        <fullName evidence="1">Uncharacterized protein</fullName>
    </submittedName>
</protein>
<reference evidence="1 2" key="1">
    <citation type="submission" date="2018-05" db="EMBL/GenBank/DDBJ databases">
        <title>Genome comparison of Eubacterium sp.</title>
        <authorList>
            <person name="Feng Y."/>
            <person name="Sanchez-Andrea I."/>
            <person name="Stams A.J.M."/>
            <person name="De Vos W.M."/>
        </authorList>
    </citation>
    <scope>NUCLEOTIDE SEQUENCE [LARGE SCALE GENOMIC DNA]</scope>
    <source>
        <strain evidence="1 2">YI</strain>
    </source>
</reference>
<gene>
    <name evidence="1" type="ORF">CPZ25_017030</name>
</gene>
<dbReference type="RefSeq" id="WP_096920110.1">
    <property type="nucleotide sequence ID" value="NZ_CP029487.1"/>
</dbReference>
<name>A0A4P9CBK9_EUBML</name>